<dbReference type="PANTHER" id="PTHR15992:SF5">
    <property type="entry name" value="HOLLIDAY JUNCTION RECOGNITION PROTEIN"/>
    <property type="match status" value="1"/>
</dbReference>
<feature type="compositionally biased region" description="Low complexity" evidence="4">
    <location>
        <begin position="497"/>
        <end position="514"/>
    </location>
</feature>
<feature type="domain" description="Holliday junction regulator protein family C-terminal" evidence="6">
    <location>
        <begin position="542"/>
        <end position="598"/>
    </location>
</feature>
<feature type="region of interest" description="Disordered" evidence="4">
    <location>
        <begin position="637"/>
        <end position="691"/>
    </location>
</feature>
<evidence type="ECO:0000313" key="7">
    <source>
        <dbReference type="Ensembl" id="ENSCLAP00000017791.1"/>
    </source>
</evidence>
<feature type="region of interest" description="Disordered" evidence="4">
    <location>
        <begin position="94"/>
        <end position="128"/>
    </location>
</feature>
<dbReference type="Pfam" id="PF10384">
    <property type="entry name" value="Scm3"/>
    <property type="match status" value="1"/>
</dbReference>
<feature type="compositionally biased region" description="Basic residues" evidence="4">
    <location>
        <begin position="299"/>
        <end position="309"/>
    </location>
</feature>
<dbReference type="OrthoDB" id="9948556at2759"/>
<dbReference type="Pfam" id="PF12347">
    <property type="entry name" value="HJURP_C"/>
    <property type="match status" value="2"/>
</dbReference>
<evidence type="ECO:0000259" key="5">
    <source>
        <dbReference type="Pfam" id="PF12346"/>
    </source>
</evidence>
<dbReference type="CTD" id="55355"/>
<evidence type="ECO:0000259" key="6">
    <source>
        <dbReference type="Pfam" id="PF12347"/>
    </source>
</evidence>
<dbReference type="GO" id="GO:0007059">
    <property type="term" value="P:chromosome segregation"/>
    <property type="evidence" value="ECO:0007669"/>
    <property type="project" value="Ensembl"/>
</dbReference>
<dbReference type="PANTHER" id="PTHR15992">
    <property type="entry name" value="HOLLIDAY JUNCTION RECOGNITION PROTEIN"/>
    <property type="match status" value="1"/>
</dbReference>
<reference evidence="7" key="1">
    <citation type="submission" date="2025-08" db="UniProtKB">
        <authorList>
            <consortium name="Ensembl"/>
        </authorList>
    </citation>
    <scope>IDENTIFICATION</scope>
</reference>
<feature type="compositionally biased region" description="Basic and acidic residues" evidence="4">
    <location>
        <begin position="679"/>
        <end position="691"/>
    </location>
</feature>
<feature type="compositionally biased region" description="Basic residues" evidence="4">
    <location>
        <begin position="281"/>
        <end position="290"/>
    </location>
</feature>
<reference evidence="7" key="2">
    <citation type="submission" date="2025-09" db="UniProtKB">
        <authorList>
            <consortium name="Ensembl"/>
        </authorList>
    </citation>
    <scope>IDENTIFICATION</scope>
</reference>
<proteinExistence type="predicted"/>
<dbReference type="Ensembl" id="ENSCLAT00000017967.1">
    <property type="protein sequence ID" value="ENSCLAP00000017791.1"/>
    <property type="gene ID" value="ENSCLAG00000012207.1"/>
</dbReference>
<name>A0A8C2VUS0_CHILA</name>
<comment type="subcellular location">
    <subcellularLocation>
        <location evidence="1">Nucleus</location>
    </subcellularLocation>
</comment>
<feature type="region of interest" description="Disordered" evidence="4">
    <location>
        <begin position="495"/>
        <end position="560"/>
    </location>
</feature>
<dbReference type="GO" id="GO:0043254">
    <property type="term" value="P:regulation of protein-containing complex assembly"/>
    <property type="evidence" value="ECO:0007669"/>
    <property type="project" value="Ensembl"/>
</dbReference>
<dbReference type="AlphaFoldDB" id="A0A8C2VUS0"/>
<dbReference type="GO" id="GO:0042802">
    <property type="term" value="F:identical protein binding"/>
    <property type="evidence" value="ECO:0007669"/>
    <property type="project" value="Ensembl"/>
</dbReference>
<dbReference type="GO" id="GO:0003677">
    <property type="term" value="F:DNA binding"/>
    <property type="evidence" value="ECO:0007669"/>
    <property type="project" value="UniProtKB-KW"/>
</dbReference>
<accession>A0A8C2VUS0</accession>
<feature type="region of interest" description="Disordered" evidence="4">
    <location>
        <begin position="280"/>
        <end position="320"/>
    </location>
</feature>
<dbReference type="Pfam" id="PF12346">
    <property type="entry name" value="HJURP_mid"/>
    <property type="match status" value="1"/>
</dbReference>
<dbReference type="GeneTree" id="ENSGT00390000005575"/>
<dbReference type="GO" id="GO:0034080">
    <property type="term" value="P:CENP-A containing chromatin assembly"/>
    <property type="evidence" value="ECO:0007669"/>
    <property type="project" value="Ensembl"/>
</dbReference>
<keyword evidence="3" id="KW-0539">Nucleus</keyword>
<feature type="domain" description="Holliday junction recognition protein HJURP central" evidence="5">
    <location>
        <begin position="257"/>
        <end position="372"/>
    </location>
</feature>
<evidence type="ECO:0000256" key="3">
    <source>
        <dbReference type="ARBA" id="ARBA00023242"/>
    </source>
</evidence>
<evidence type="ECO:0000256" key="4">
    <source>
        <dbReference type="SAM" id="MobiDB-lite"/>
    </source>
</evidence>
<dbReference type="GO" id="GO:0005654">
    <property type="term" value="C:nucleoplasm"/>
    <property type="evidence" value="ECO:0007669"/>
    <property type="project" value="Ensembl"/>
</dbReference>
<dbReference type="GO" id="GO:0042393">
    <property type="term" value="F:histone binding"/>
    <property type="evidence" value="ECO:0007669"/>
    <property type="project" value="Ensembl"/>
</dbReference>
<dbReference type="OMA" id="SFIAHSW"/>
<dbReference type="GO" id="GO:0005829">
    <property type="term" value="C:cytosol"/>
    <property type="evidence" value="ECO:0007669"/>
    <property type="project" value="Ensembl"/>
</dbReference>
<feature type="region of interest" description="Disordered" evidence="4">
    <location>
        <begin position="148"/>
        <end position="203"/>
    </location>
</feature>
<dbReference type="GO" id="GO:0000776">
    <property type="term" value="C:kinetochore"/>
    <property type="evidence" value="ECO:0007669"/>
    <property type="project" value="Ensembl"/>
</dbReference>
<feature type="compositionally biased region" description="Polar residues" evidence="4">
    <location>
        <begin position="532"/>
        <end position="548"/>
    </location>
</feature>
<dbReference type="InterPro" id="IPR022102">
    <property type="entry name" value="HJURP_C"/>
</dbReference>
<feature type="domain" description="Holliday junction regulator protein family C-terminal" evidence="6">
    <location>
        <begin position="396"/>
        <end position="457"/>
    </location>
</feature>
<keyword evidence="8" id="KW-1185">Reference proteome</keyword>
<evidence type="ECO:0000256" key="1">
    <source>
        <dbReference type="ARBA" id="ARBA00004123"/>
    </source>
</evidence>
<dbReference type="InterPro" id="IPR021052">
    <property type="entry name" value="HJURP_central_dom"/>
</dbReference>
<evidence type="ECO:0000256" key="2">
    <source>
        <dbReference type="ARBA" id="ARBA00023125"/>
    </source>
</evidence>
<sequence length="691" mass="76409">MEAQALESQLPEEDLLLHKLGDSRRRFQRRMQQLIAKYEHPFEDDPVVDMSTLTYETPQGLRIWGGKLVKEINKGPIQDAPRKQGDDLLRPRAQVWETESESSDADEASAQGYPSACAPTPAVPPSPLKDELRRKYLTQVDILLQDSGCFEGPEKGVRKDTPGTLGPPVASPAVPAPGPSGDDATENLRSPVEPASSSTAWGPLPPCPADMAVVPSSDSLSFLGTSGHSCLSSQSLEGDDICNVTISDLYAGMLHSMSRLLSAKPSCIISTKTFIVQNWGSRRRHPRRSRVQMSEPHCRGARHSQRRAKERSPPYPEPRRWGQTLRDCKNLLHVAHHQTGLELEKVFLKENKPQLRKLDPSWKELQVTPRTHSSLPYLDFSTVHLDWENRLRTLKWLISPVKIVSQPPMLQGHAENRYREVEDKFDRLYRECCLSPRKHPRAAGPSDSCALDVYRGGHVRPGSPWGSETRRPRFPFSRAKAKSLSETFEHLGRRSVRVSSCPPRGDSSSSLSKSHPPPSPGSSALTPDLFQGHSSGTIRKGVSPSQAISVPRIEPASCPKSRYDEVKERFDQLHQRCFQTSPQQAKLPARVGVCADKARAGVRCQTGGSFGRLHRDLGLQGFQGLVRSPRGSAAVEAHVSAGTATRDPPVPAKRRRLSDPQVYGLHPSGASLPFAAQAGKEEHMLQNGREK</sequence>
<gene>
    <name evidence="7" type="primary">HJURP</name>
</gene>
<organism evidence="7 8">
    <name type="scientific">Chinchilla lanigera</name>
    <name type="common">Long-tailed chinchilla</name>
    <name type="synonym">Chinchilla villidera</name>
    <dbReference type="NCBI Taxonomy" id="34839"/>
    <lineage>
        <taxon>Eukaryota</taxon>
        <taxon>Metazoa</taxon>
        <taxon>Chordata</taxon>
        <taxon>Craniata</taxon>
        <taxon>Vertebrata</taxon>
        <taxon>Euteleostomi</taxon>
        <taxon>Mammalia</taxon>
        <taxon>Eutheria</taxon>
        <taxon>Euarchontoglires</taxon>
        <taxon>Glires</taxon>
        <taxon>Rodentia</taxon>
        <taxon>Hystricomorpha</taxon>
        <taxon>Chinchillidae</taxon>
        <taxon>Chinchilla</taxon>
    </lineage>
</organism>
<dbReference type="GeneID" id="102004349"/>
<dbReference type="Gene3D" id="6.10.250.2320">
    <property type="match status" value="1"/>
</dbReference>
<dbReference type="RefSeq" id="XP_005395390.1">
    <property type="nucleotide sequence ID" value="XM_005395333.2"/>
</dbReference>
<feature type="compositionally biased region" description="Acidic residues" evidence="4">
    <location>
        <begin position="98"/>
        <end position="107"/>
    </location>
</feature>
<evidence type="ECO:0000313" key="8">
    <source>
        <dbReference type="Proteomes" id="UP000694398"/>
    </source>
</evidence>
<dbReference type="GO" id="GO:0005730">
    <property type="term" value="C:nucleolus"/>
    <property type="evidence" value="ECO:0007669"/>
    <property type="project" value="Ensembl"/>
</dbReference>
<dbReference type="Proteomes" id="UP000694398">
    <property type="component" value="Unassembled WGS sequence"/>
</dbReference>
<dbReference type="InterPro" id="IPR018465">
    <property type="entry name" value="Scm3/HJURP"/>
</dbReference>
<feature type="compositionally biased region" description="Basic and acidic residues" evidence="4">
    <location>
        <begin position="152"/>
        <end position="161"/>
    </location>
</feature>
<keyword evidence="2" id="KW-0238">DNA-binding</keyword>
<protein>
    <submittedName>
        <fullName evidence="7">Holliday junction recognition protein</fullName>
    </submittedName>
</protein>